<dbReference type="AlphaFoldDB" id="A0A9W6IJ88"/>
<dbReference type="InterPro" id="IPR011055">
    <property type="entry name" value="Dup_hybrid_motif"/>
</dbReference>
<dbReference type="EMBL" id="BSFE01000001">
    <property type="protein sequence ID" value="GLK50494.1"/>
    <property type="molecule type" value="Genomic_DNA"/>
</dbReference>
<protein>
    <recommendedName>
        <fullName evidence="2">M23ase beta-sheet core domain-containing protein</fullName>
    </recommendedName>
</protein>
<evidence type="ECO:0000256" key="1">
    <source>
        <dbReference type="SAM" id="MobiDB-lite"/>
    </source>
</evidence>
<feature type="region of interest" description="Disordered" evidence="1">
    <location>
        <begin position="27"/>
        <end position="105"/>
    </location>
</feature>
<feature type="domain" description="M23ase beta-sheet core" evidence="2">
    <location>
        <begin position="190"/>
        <end position="279"/>
    </location>
</feature>
<dbReference type="PANTHER" id="PTHR21666:SF270">
    <property type="entry name" value="MUREIN HYDROLASE ACTIVATOR ENVC"/>
    <property type="match status" value="1"/>
</dbReference>
<dbReference type="PANTHER" id="PTHR21666">
    <property type="entry name" value="PEPTIDASE-RELATED"/>
    <property type="match status" value="1"/>
</dbReference>
<proteinExistence type="predicted"/>
<dbReference type="InterPro" id="IPR050570">
    <property type="entry name" value="Cell_wall_metabolism_enzyme"/>
</dbReference>
<comment type="caution">
    <text evidence="3">The sequence shown here is derived from an EMBL/GenBank/DDBJ whole genome shotgun (WGS) entry which is preliminary data.</text>
</comment>
<gene>
    <name evidence="3" type="ORF">GCM10017621_00020</name>
</gene>
<feature type="compositionally biased region" description="Pro residues" evidence="1">
    <location>
        <begin position="85"/>
        <end position="97"/>
    </location>
</feature>
<dbReference type="SUPFAM" id="SSF51261">
    <property type="entry name" value="Duplicated hybrid motif"/>
    <property type="match status" value="1"/>
</dbReference>
<organism evidence="3 4">
    <name type="scientific">Maricaulis virginensis</name>
    <dbReference type="NCBI Taxonomy" id="144022"/>
    <lineage>
        <taxon>Bacteria</taxon>
        <taxon>Pseudomonadati</taxon>
        <taxon>Pseudomonadota</taxon>
        <taxon>Alphaproteobacteria</taxon>
        <taxon>Maricaulales</taxon>
        <taxon>Maricaulaceae</taxon>
        <taxon>Maricaulis</taxon>
    </lineage>
</organism>
<evidence type="ECO:0000313" key="4">
    <source>
        <dbReference type="Proteomes" id="UP001143486"/>
    </source>
</evidence>
<sequence>MSRAAELTLAAAVATAGIAAMFWWPREASLPPPAPDPMAEETPMADPENDPQPEDPVPTDPEPAETPEELPQPEDPPAPAEDIPPAEPDPYPELPPGPEDDAGIAFSWMPAGDLVADSGTGQTLQINYSPAMRFPMEAGQAYANSQVYGHGGYLGPGGGQCNANNYAYAWRDNFCETRGYGTPMCPSGTGHQGQDIRPATCQDATHWAVAVADGTITSIGSYSVRLMSDDGVRYTYLHLEKDTLLVEAGDRVSQGERIGYVSNEFGGTATTIHLHFEIKMAVDTGGEIQNTNVPPYLALVDSYERLLTANGG</sequence>
<dbReference type="Proteomes" id="UP001143486">
    <property type="component" value="Unassembled WGS sequence"/>
</dbReference>
<dbReference type="RefSeq" id="WP_271184895.1">
    <property type="nucleotide sequence ID" value="NZ_BSFE01000001.1"/>
</dbReference>
<dbReference type="CDD" id="cd12797">
    <property type="entry name" value="M23_peptidase"/>
    <property type="match status" value="1"/>
</dbReference>
<reference evidence="3" key="1">
    <citation type="journal article" date="2014" name="Int. J. Syst. Evol. Microbiol.">
        <title>Complete genome sequence of Corynebacterium casei LMG S-19264T (=DSM 44701T), isolated from a smear-ripened cheese.</title>
        <authorList>
            <consortium name="US DOE Joint Genome Institute (JGI-PGF)"/>
            <person name="Walter F."/>
            <person name="Albersmeier A."/>
            <person name="Kalinowski J."/>
            <person name="Ruckert C."/>
        </authorList>
    </citation>
    <scope>NUCLEOTIDE SEQUENCE</scope>
    <source>
        <strain evidence="3">VKM B-1513</strain>
    </source>
</reference>
<reference evidence="3" key="2">
    <citation type="submission" date="2023-01" db="EMBL/GenBank/DDBJ databases">
        <authorList>
            <person name="Sun Q."/>
            <person name="Evtushenko L."/>
        </authorList>
    </citation>
    <scope>NUCLEOTIDE SEQUENCE</scope>
    <source>
        <strain evidence="3">VKM B-1513</strain>
    </source>
</reference>
<keyword evidence="4" id="KW-1185">Reference proteome</keyword>
<evidence type="ECO:0000259" key="2">
    <source>
        <dbReference type="Pfam" id="PF01551"/>
    </source>
</evidence>
<dbReference type="Gene3D" id="2.70.70.10">
    <property type="entry name" value="Glucose Permease (Domain IIA)"/>
    <property type="match status" value="1"/>
</dbReference>
<accession>A0A9W6IJ88</accession>
<dbReference type="GO" id="GO:0004222">
    <property type="term" value="F:metalloendopeptidase activity"/>
    <property type="evidence" value="ECO:0007669"/>
    <property type="project" value="TreeGrafter"/>
</dbReference>
<feature type="compositionally biased region" description="Acidic residues" evidence="1">
    <location>
        <begin position="62"/>
        <end position="72"/>
    </location>
</feature>
<dbReference type="Pfam" id="PF01551">
    <property type="entry name" value="Peptidase_M23"/>
    <property type="match status" value="1"/>
</dbReference>
<name>A0A9W6IJ88_9PROT</name>
<dbReference type="InterPro" id="IPR016047">
    <property type="entry name" value="M23ase_b-sheet_dom"/>
</dbReference>
<evidence type="ECO:0000313" key="3">
    <source>
        <dbReference type="EMBL" id="GLK50494.1"/>
    </source>
</evidence>